<dbReference type="CDD" id="cd00093">
    <property type="entry name" value="HTH_XRE"/>
    <property type="match status" value="1"/>
</dbReference>
<dbReference type="InterPro" id="IPR010982">
    <property type="entry name" value="Lambda_DNA-bd_dom_sf"/>
</dbReference>
<dbReference type="Proteomes" id="UP000262056">
    <property type="component" value="Unassembled WGS sequence"/>
</dbReference>
<dbReference type="PANTHER" id="PTHR46797:SF1">
    <property type="entry name" value="METHYLPHOSPHONATE SYNTHASE"/>
    <property type="match status" value="1"/>
</dbReference>
<evidence type="ECO:0000313" key="3">
    <source>
        <dbReference type="EMBL" id="HCQ40408.1"/>
    </source>
</evidence>
<sequence>MRSDQDNKSVQEIASKLRKIRLKKGMKQVDVADKAGLNSNYYARVERGEAIPTVVTLKKILTALKVKSSEVLTF</sequence>
<dbReference type="GO" id="GO:0003700">
    <property type="term" value="F:DNA-binding transcription factor activity"/>
    <property type="evidence" value="ECO:0007669"/>
    <property type="project" value="TreeGrafter"/>
</dbReference>
<dbReference type="InterPro" id="IPR050807">
    <property type="entry name" value="TransReg_Diox_bact_type"/>
</dbReference>
<reference evidence="3 4" key="1">
    <citation type="journal article" date="2018" name="Nat. Biotechnol.">
        <title>A standardized bacterial taxonomy based on genome phylogeny substantially revises the tree of life.</title>
        <authorList>
            <person name="Parks D.H."/>
            <person name="Chuvochina M."/>
            <person name="Waite D.W."/>
            <person name="Rinke C."/>
            <person name="Skarshewski A."/>
            <person name="Chaumeil P.A."/>
            <person name="Hugenholtz P."/>
        </authorList>
    </citation>
    <scope>NUCLEOTIDE SEQUENCE [LARGE SCALE GENOMIC DNA]</scope>
    <source>
        <strain evidence="3">UBA12021</strain>
    </source>
</reference>
<dbReference type="PROSITE" id="PS50943">
    <property type="entry name" value="HTH_CROC1"/>
    <property type="match status" value="1"/>
</dbReference>
<keyword evidence="1" id="KW-0238">DNA-binding</keyword>
<proteinExistence type="predicted"/>
<dbReference type="Gene3D" id="1.10.260.40">
    <property type="entry name" value="lambda repressor-like DNA-binding domains"/>
    <property type="match status" value="1"/>
</dbReference>
<feature type="domain" description="HTH cro/C1-type" evidence="2">
    <location>
        <begin position="17"/>
        <end position="71"/>
    </location>
</feature>
<name>A0A656PLW0_UNCKA</name>
<gene>
    <name evidence="3" type="ORF">DIU24_01705</name>
</gene>
<dbReference type="GO" id="GO:0005829">
    <property type="term" value="C:cytosol"/>
    <property type="evidence" value="ECO:0007669"/>
    <property type="project" value="TreeGrafter"/>
</dbReference>
<dbReference type="GO" id="GO:0003677">
    <property type="term" value="F:DNA binding"/>
    <property type="evidence" value="ECO:0007669"/>
    <property type="project" value="UniProtKB-KW"/>
</dbReference>
<organism evidence="3 4">
    <name type="scientific">candidate division WWE3 bacterium</name>
    <dbReference type="NCBI Taxonomy" id="2053526"/>
    <lineage>
        <taxon>Bacteria</taxon>
        <taxon>Katanobacteria</taxon>
    </lineage>
</organism>
<evidence type="ECO:0000313" key="4">
    <source>
        <dbReference type="Proteomes" id="UP000262056"/>
    </source>
</evidence>
<dbReference type="PANTHER" id="PTHR46797">
    <property type="entry name" value="HTH-TYPE TRANSCRIPTIONAL REGULATOR"/>
    <property type="match status" value="1"/>
</dbReference>
<dbReference type="SUPFAM" id="SSF47413">
    <property type="entry name" value="lambda repressor-like DNA-binding domains"/>
    <property type="match status" value="1"/>
</dbReference>
<dbReference type="SMART" id="SM00530">
    <property type="entry name" value="HTH_XRE"/>
    <property type="match status" value="1"/>
</dbReference>
<accession>A0A656PLW0</accession>
<dbReference type="InterPro" id="IPR001387">
    <property type="entry name" value="Cro/C1-type_HTH"/>
</dbReference>
<dbReference type="AlphaFoldDB" id="A0A656PLW0"/>
<dbReference type="EMBL" id="DQFB01000003">
    <property type="protein sequence ID" value="HCQ40408.1"/>
    <property type="molecule type" value="Genomic_DNA"/>
</dbReference>
<comment type="caution">
    <text evidence="3">The sequence shown here is derived from an EMBL/GenBank/DDBJ whole genome shotgun (WGS) entry which is preliminary data.</text>
</comment>
<evidence type="ECO:0000256" key="1">
    <source>
        <dbReference type="ARBA" id="ARBA00023125"/>
    </source>
</evidence>
<protein>
    <submittedName>
        <fullName evidence="3">XRE family transcriptional regulator</fullName>
    </submittedName>
</protein>
<evidence type="ECO:0000259" key="2">
    <source>
        <dbReference type="PROSITE" id="PS50943"/>
    </source>
</evidence>
<dbReference type="Pfam" id="PF01381">
    <property type="entry name" value="HTH_3"/>
    <property type="match status" value="1"/>
</dbReference>